<dbReference type="SUPFAM" id="SSF53448">
    <property type="entry name" value="Nucleotide-diphospho-sugar transferases"/>
    <property type="match status" value="1"/>
</dbReference>
<evidence type="ECO:0000259" key="2">
    <source>
        <dbReference type="Pfam" id="PF13632"/>
    </source>
</evidence>
<reference evidence="4 5" key="1">
    <citation type="journal article" date="2023" name="G3 (Bethesda)">
        <title>A chromosome-level genome assembly of Zasmidium syzygii isolated from banana leaves.</title>
        <authorList>
            <person name="van Westerhoven A.C."/>
            <person name="Mehrabi R."/>
            <person name="Talebi R."/>
            <person name="Steentjes M.B.F."/>
            <person name="Corcolon B."/>
            <person name="Chong P.A."/>
            <person name="Kema G.H.J."/>
            <person name="Seidl M.F."/>
        </authorList>
    </citation>
    <scope>NUCLEOTIDE SEQUENCE [LARGE SCALE GENOMIC DNA]</scope>
    <source>
        <strain evidence="4 5">P124</strain>
    </source>
</reference>
<name>A0ABR0ERC2_ZASCE</name>
<keyword evidence="5" id="KW-1185">Reference proteome</keyword>
<keyword evidence="1" id="KW-0472">Membrane</keyword>
<feature type="domain" description="Glycosyltransferase 2-like" evidence="2">
    <location>
        <begin position="482"/>
        <end position="693"/>
    </location>
</feature>
<keyword evidence="1" id="KW-1133">Transmembrane helix</keyword>
<evidence type="ECO:0000259" key="3">
    <source>
        <dbReference type="Pfam" id="PF25550"/>
    </source>
</evidence>
<dbReference type="PANTHER" id="PTHR35408">
    <property type="entry name" value="CHROMOSOME 15, WHOLE GENOME SHOTGUN SEQUENCE"/>
    <property type="match status" value="1"/>
</dbReference>
<proteinExistence type="predicted"/>
<feature type="transmembrane region" description="Helical" evidence="1">
    <location>
        <begin position="808"/>
        <end position="829"/>
    </location>
</feature>
<feature type="transmembrane region" description="Helical" evidence="1">
    <location>
        <begin position="751"/>
        <end position="773"/>
    </location>
</feature>
<organism evidence="4 5">
    <name type="scientific">Zasmidium cellare</name>
    <name type="common">Wine cellar mold</name>
    <name type="synonym">Racodium cellare</name>
    <dbReference type="NCBI Taxonomy" id="395010"/>
    <lineage>
        <taxon>Eukaryota</taxon>
        <taxon>Fungi</taxon>
        <taxon>Dikarya</taxon>
        <taxon>Ascomycota</taxon>
        <taxon>Pezizomycotina</taxon>
        <taxon>Dothideomycetes</taxon>
        <taxon>Dothideomycetidae</taxon>
        <taxon>Mycosphaerellales</taxon>
        <taxon>Mycosphaerellaceae</taxon>
        <taxon>Zasmidium</taxon>
    </lineage>
</organism>
<dbReference type="InterPro" id="IPR057688">
    <property type="entry name" value="DUF7928"/>
</dbReference>
<dbReference type="Proteomes" id="UP001305779">
    <property type="component" value="Unassembled WGS sequence"/>
</dbReference>
<feature type="transmembrane region" description="Helical" evidence="1">
    <location>
        <begin position="272"/>
        <end position="293"/>
    </location>
</feature>
<dbReference type="Gene3D" id="3.90.550.10">
    <property type="entry name" value="Spore Coat Polysaccharide Biosynthesis Protein SpsA, Chain A"/>
    <property type="match status" value="1"/>
</dbReference>
<protein>
    <recommendedName>
        <fullName evidence="6">Glycosyltransferase 2-like domain-containing protein</fullName>
    </recommendedName>
</protein>
<feature type="domain" description="DUF7928" evidence="3">
    <location>
        <begin position="53"/>
        <end position="202"/>
    </location>
</feature>
<feature type="transmembrane region" description="Helical" evidence="1">
    <location>
        <begin position="713"/>
        <end position="731"/>
    </location>
</feature>
<dbReference type="InterPro" id="IPR029044">
    <property type="entry name" value="Nucleotide-diphossugar_trans"/>
</dbReference>
<evidence type="ECO:0000313" key="5">
    <source>
        <dbReference type="Proteomes" id="UP001305779"/>
    </source>
</evidence>
<feature type="transmembrane region" description="Helical" evidence="1">
    <location>
        <begin position="835"/>
        <end position="858"/>
    </location>
</feature>
<feature type="transmembrane region" description="Helical" evidence="1">
    <location>
        <begin position="681"/>
        <end position="701"/>
    </location>
</feature>
<evidence type="ECO:0000256" key="1">
    <source>
        <dbReference type="SAM" id="Phobius"/>
    </source>
</evidence>
<dbReference type="EMBL" id="JAXOVC010000003">
    <property type="protein sequence ID" value="KAK4504154.1"/>
    <property type="molecule type" value="Genomic_DNA"/>
</dbReference>
<gene>
    <name evidence="4" type="ORF">PRZ48_005070</name>
</gene>
<keyword evidence="1" id="KW-0812">Transmembrane</keyword>
<evidence type="ECO:0000313" key="4">
    <source>
        <dbReference type="EMBL" id="KAK4504154.1"/>
    </source>
</evidence>
<dbReference type="PANTHER" id="PTHR35408:SF3">
    <property type="entry name" value="GLYCOSYLTRANSFERASE 2-LIKE DOMAIN-CONTAINING PROTEIN"/>
    <property type="match status" value="1"/>
</dbReference>
<feature type="transmembrane region" description="Helical" evidence="1">
    <location>
        <begin position="235"/>
        <end position="252"/>
    </location>
</feature>
<comment type="caution">
    <text evidence="4">The sequence shown here is derived from an EMBL/GenBank/DDBJ whole genome shotgun (WGS) entry which is preliminary data.</text>
</comment>
<evidence type="ECO:0008006" key="6">
    <source>
        <dbReference type="Google" id="ProtNLM"/>
    </source>
</evidence>
<accession>A0ABR0ERC2</accession>
<dbReference type="Pfam" id="PF25550">
    <property type="entry name" value="DUF7928"/>
    <property type="match status" value="1"/>
</dbReference>
<sequence>MGLRSYFKPRKAPASIDDNAVGDGTVQVPSFAASDSDVSMTSKDSIYNDNVQREIIVSYLFQRQCTNMWIQDVAGTSEGVILKQTNNDFLALPISLKGTLFQKAIMSLNTKAAMTVKSRVICTIVDSLSHDDIGIPIKDNQRIQIVDNFTGLSRARKHQYAAFVRSESLLVVWDEDPSNLIARIESIEADLLRVVWQLRSLGNASDEKLALLSPHTSSPGLDEESLSEETRPTKYYYAIMCACSLCLLTVLFGRRMQSIFQQVTVLGRYESLAFIAITPIMAILTLFFTYVVIGTIAQLIGPVQHLHENSQNFSAVKAPRLRCEELPHVTIQCPVYKEGLDAVIKPTVRSVQKAISTYELQGGSASLFMNDDGLQVIDEEERLARTQFYEDNNIGWVARPAHDPKGTGFERRGKFKKASNMNYAMNFSNRLEERLQSIERDEKWTSVDETAAYEQTLQDMLAEQPEDQPKAWASGNIRIGDYILIIDSDTRIPSDCLLDAVSEMEISPTVAIIQFSSGVMQVAFDFFENGMAFFTRLIYTSIRFGVAAGDIAPFVGHNAILRWSALQHVAFEDEQSVQPELYWSETSVSEDFDMALRLQIQGYQLRYASYFGDGFQEGVSLTVYDEITRWEKYAYGCDELMFHPLRYWIFRGPFTPLFKKFLGSGIPLCSKLSIISYIGTYYALGSAWIMTLTNYIALGLFNGYLDRWYTDSWQIFLSVIFVFSIAANFGLAVSRYRSGDKAFFSALYENFAWALMFACFFGGISLFISQALLSHMFEINMQWGATAKEVTRTNFFKEIPQVFRKFKWSMLFCVLVIVGMIIVATGPFIPWSWNINNFTAIFPLALLVSCHLLVPIVLNPGLTAFTW</sequence>
<dbReference type="Pfam" id="PF13632">
    <property type="entry name" value="Glyco_trans_2_3"/>
    <property type="match status" value="1"/>
</dbReference>
<dbReference type="InterPro" id="IPR001173">
    <property type="entry name" value="Glyco_trans_2-like"/>
</dbReference>